<evidence type="ECO:0000256" key="4">
    <source>
        <dbReference type="ARBA" id="ARBA00023242"/>
    </source>
</evidence>
<dbReference type="Proteomes" id="UP001187682">
    <property type="component" value="Unassembled WGS sequence"/>
</dbReference>
<dbReference type="SMART" id="SM00659">
    <property type="entry name" value="RPOLCX"/>
    <property type="match status" value="1"/>
</dbReference>
<evidence type="ECO:0000256" key="1">
    <source>
        <dbReference type="ARBA" id="ARBA00004123"/>
    </source>
</evidence>
<dbReference type="SUPFAM" id="SSF63393">
    <property type="entry name" value="RNA polymerase subunits"/>
    <property type="match status" value="1"/>
</dbReference>
<dbReference type="AlphaFoldDB" id="A0AAE8SWQ9"/>
<evidence type="ECO:0000256" key="2">
    <source>
        <dbReference type="ARBA" id="ARBA00022723"/>
    </source>
</evidence>
<gene>
    <name evidence="7" type="ORF">DNG_06734</name>
</gene>
<dbReference type="GO" id="GO:0003677">
    <property type="term" value="F:DNA binding"/>
    <property type="evidence" value="ECO:0007669"/>
    <property type="project" value="InterPro"/>
</dbReference>
<comment type="subcellular location">
    <subcellularLocation>
        <location evidence="1">Nucleus</location>
    </subcellularLocation>
</comment>
<dbReference type="Gene3D" id="2.20.28.30">
    <property type="entry name" value="RNA polymerase ii, chain L"/>
    <property type="match status" value="1"/>
</dbReference>
<dbReference type="PANTHER" id="PTHR12056">
    <property type="entry name" value="DNA-DIRECTED RNA POLYMERASES I, II, AND III"/>
    <property type="match status" value="1"/>
</dbReference>
<dbReference type="InterPro" id="IPR039747">
    <property type="entry name" value="RPABC4"/>
</dbReference>
<dbReference type="PANTHER" id="PTHR12056:SF2">
    <property type="entry name" value="GEO11084P1"/>
    <property type="match status" value="1"/>
</dbReference>
<comment type="similarity">
    <text evidence="5">Belongs to the archaeal Rpo12/eukaryotic RPC10 RNA polymerase subunit family.</text>
</comment>
<accession>A0AAE8SWQ9</accession>
<dbReference type="Pfam" id="PF03604">
    <property type="entry name" value="Zn_ribbon_RPAB4"/>
    <property type="match status" value="1"/>
</dbReference>
<dbReference type="InterPro" id="IPR029040">
    <property type="entry name" value="RPABC4/Spt4"/>
</dbReference>
<evidence type="ECO:0000256" key="6">
    <source>
        <dbReference type="SAM" id="MobiDB-lite"/>
    </source>
</evidence>
<keyword evidence="3" id="KW-0862">Zinc</keyword>
<dbReference type="EMBL" id="ONZQ02000009">
    <property type="protein sequence ID" value="SPO04051.1"/>
    <property type="molecule type" value="Genomic_DNA"/>
</dbReference>
<name>A0AAE8SWQ9_9PEZI</name>
<dbReference type="InterPro" id="IPR006591">
    <property type="entry name" value="RNAP_P/RPABC4"/>
</dbReference>
<dbReference type="GO" id="GO:0008270">
    <property type="term" value="F:zinc ion binding"/>
    <property type="evidence" value="ECO:0007669"/>
    <property type="project" value="InterPro"/>
</dbReference>
<dbReference type="GO" id="GO:0005736">
    <property type="term" value="C:RNA polymerase I complex"/>
    <property type="evidence" value="ECO:0007669"/>
    <property type="project" value="TreeGrafter"/>
</dbReference>
<dbReference type="GO" id="GO:0003899">
    <property type="term" value="F:DNA-directed RNA polymerase activity"/>
    <property type="evidence" value="ECO:0007669"/>
    <property type="project" value="InterPro"/>
</dbReference>
<comment type="caution">
    <text evidence="7">The sequence shown here is derived from an EMBL/GenBank/DDBJ whole genome shotgun (WGS) entry which is preliminary data.</text>
</comment>
<dbReference type="GO" id="GO:0006351">
    <property type="term" value="P:DNA-templated transcription"/>
    <property type="evidence" value="ECO:0007669"/>
    <property type="project" value="InterPro"/>
</dbReference>
<organism evidence="7 8">
    <name type="scientific">Cephalotrichum gorgonifer</name>
    <dbReference type="NCBI Taxonomy" id="2041049"/>
    <lineage>
        <taxon>Eukaryota</taxon>
        <taxon>Fungi</taxon>
        <taxon>Dikarya</taxon>
        <taxon>Ascomycota</taxon>
        <taxon>Pezizomycotina</taxon>
        <taxon>Sordariomycetes</taxon>
        <taxon>Hypocreomycetidae</taxon>
        <taxon>Microascales</taxon>
        <taxon>Microascaceae</taxon>
        <taxon>Cephalotrichum</taxon>
    </lineage>
</organism>
<evidence type="ECO:0000313" key="7">
    <source>
        <dbReference type="EMBL" id="SPO04051.1"/>
    </source>
</evidence>
<reference evidence="7" key="1">
    <citation type="submission" date="2018-03" db="EMBL/GenBank/DDBJ databases">
        <authorList>
            <person name="Guldener U."/>
        </authorList>
    </citation>
    <scope>NUCLEOTIDE SEQUENCE</scope>
</reference>
<keyword evidence="4" id="KW-0539">Nucleus</keyword>
<keyword evidence="8" id="KW-1185">Reference proteome</keyword>
<evidence type="ECO:0000313" key="8">
    <source>
        <dbReference type="Proteomes" id="UP001187682"/>
    </source>
</evidence>
<dbReference type="GO" id="GO:0005665">
    <property type="term" value="C:RNA polymerase II, core complex"/>
    <property type="evidence" value="ECO:0007669"/>
    <property type="project" value="TreeGrafter"/>
</dbReference>
<proteinExistence type="inferred from homology"/>
<feature type="region of interest" description="Disordered" evidence="6">
    <location>
        <begin position="1"/>
        <end position="22"/>
    </location>
</feature>
<evidence type="ECO:0000256" key="3">
    <source>
        <dbReference type="ARBA" id="ARBA00022833"/>
    </source>
</evidence>
<sequence length="72" mass="8230">MSREEYQIPTGDLGSGPKFDTAPQPSRLSYICGDCGLKSSQHQTVPFLRCKECGCRILYKERTKRMVQFEAR</sequence>
<protein>
    <submittedName>
        <fullName evidence="7">Uncharacterized protein</fullName>
    </submittedName>
</protein>
<evidence type="ECO:0000256" key="5">
    <source>
        <dbReference type="ARBA" id="ARBA00025770"/>
    </source>
</evidence>
<dbReference type="GO" id="GO:0005666">
    <property type="term" value="C:RNA polymerase III complex"/>
    <property type="evidence" value="ECO:0007669"/>
    <property type="project" value="TreeGrafter"/>
</dbReference>
<keyword evidence="2" id="KW-0479">Metal-binding</keyword>